<dbReference type="GO" id="GO:0061579">
    <property type="term" value="F:N-acyl homoserine lactone synthase activity"/>
    <property type="evidence" value="ECO:0007669"/>
    <property type="project" value="UniProtKB-UniRule"/>
</dbReference>
<dbReference type="PANTHER" id="PTHR39322">
    <property type="entry name" value="ACYL-HOMOSERINE-LACTONE SYNTHASE"/>
    <property type="match status" value="1"/>
</dbReference>
<evidence type="ECO:0000256" key="7">
    <source>
        <dbReference type="ARBA" id="ARBA00048576"/>
    </source>
</evidence>
<evidence type="ECO:0000256" key="9">
    <source>
        <dbReference type="RuleBase" id="RU361135"/>
    </source>
</evidence>
<comment type="catalytic activity">
    <reaction evidence="7 9">
        <text>a fatty acyl-[ACP] + S-adenosyl-L-methionine = an N-acyl-L-homoserine lactone + S-methyl-5'-thioadenosine + holo-[ACP] + H(+)</text>
        <dbReference type="Rhea" id="RHEA:10096"/>
        <dbReference type="Rhea" id="RHEA-COMP:9685"/>
        <dbReference type="Rhea" id="RHEA-COMP:14125"/>
        <dbReference type="ChEBI" id="CHEBI:15378"/>
        <dbReference type="ChEBI" id="CHEBI:17509"/>
        <dbReference type="ChEBI" id="CHEBI:55474"/>
        <dbReference type="ChEBI" id="CHEBI:59789"/>
        <dbReference type="ChEBI" id="CHEBI:64479"/>
        <dbReference type="ChEBI" id="CHEBI:138651"/>
        <dbReference type="EC" id="2.3.1.184"/>
    </reaction>
</comment>
<evidence type="ECO:0000256" key="2">
    <source>
        <dbReference type="ARBA" id="ARBA00018768"/>
    </source>
</evidence>
<dbReference type="SUPFAM" id="SSF55729">
    <property type="entry name" value="Acyl-CoA N-acyltransferases (Nat)"/>
    <property type="match status" value="1"/>
</dbReference>
<keyword evidence="5 9" id="KW-0949">S-adenosyl-L-methionine</keyword>
<proteinExistence type="inferred from homology"/>
<dbReference type="RefSeq" id="WP_179703128.1">
    <property type="nucleotide sequence ID" value="NZ_OBQJ01000018.1"/>
</dbReference>
<dbReference type="Pfam" id="PF00765">
    <property type="entry name" value="Autoind_synth"/>
    <property type="match status" value="1"/>
</dbReference>
<evidence type="ECO:0000256" key="3">
    <source>
        <dbReference type="ARBA" id="ARBA00022654"/>
    </source>
</evidence>
<dbReference type="PROSITE" id="PS51187">
    <property type="entry name" value="AUTOINDUCER_SYNTH_2"/>
    <property type="match status" value="1"/>
</dbReference>
<dbReference type="PROSITE" id="PS00949">
    <property type="entry name" value="AUTOINDUCER_SYNTH_1"/>
    <property type="match status" value="1"/>
</dbReference>
<accession>A0A285VWA5</accession>
<dbReference type="GO" id="GO:0007165">
    <property type="term" value="P:signal transduction"/>
    <property type="evidence" value="ECO:0007669"/>
    <property type="project" value="TreeGrafter"/>
</dbReference>
<keyword evidence="6 8" id="KW-0071">Autoinducer synthesis</keyword>
<keyword evidence="3 8" id="KW-0673">Quorum sensing</keyword>
<keyword evidence="4 9" id="KW-0808">Transferase</keyword>
<organism evidence="10 11">
    <name type="scientific">Chromohalobacter canadensis</name>
    <dbReference type="NCBI Taxonomy" id="141389"/>
    <lineage>
        <taxon>Bacteria</taxon>
        <taxon>Pseudomonadati</taxon>
        <taxon>Pseudomonadota</taxon>
        <taxon>Gammaproteobacteria</taxon>
        <taxon>Oceanospirillales</taxon>
        <taxon>Halomonadaceae</taxon>
        <taxon>Chromohalobacter</taxon>
    </lineage>
</organism>
<dbReference type="EMBL" id="OBQJ01000018">
    <property type="protein sequence ID" value="SOC58325.1"/>
    <property type="molecule type" value="Genomic_DNA"/>
</dbReference>
<gene>
    <name evidence="10" type="ORF">SAMN05421509_1188</name>
</gene>
<evidence type="ECO:0000256" key="8">
    <source>
        <dbReference type="PROSITE-ProRule" id="PRU00533"/>
    </source>
</evidence>
<dbReference type="Proteomes" id="UP000219023">
    <property type="component" value="Unassembled WGS sequence"/>
</dbReference>
<evidence type="ECO:0000256" key="6">
    <source>
        <dbReference type="ARBA" id="ARBA00022929"/>
    </source>
</evidence>
<dbReference type="EC" id="2.3.1.184" evidence="1 9"/>
<evidence type="ECO:0000313" key="11">
    <source>
        <dbReference type="Proteomes" id="UP000219023"/>
    </source>
</evidence>
<dbReference type="AlphaFoldDB" id="A0A285VWA5"/>
<evidence type="ECO:0000313" key="10">
    <source>
        <dbReference type="EMBL" id="SOC58325.1"/>
    </source>
</evidence>
<dbReference type="PANTHER" id="PTHR39322:SF1">
    <property type="entry name" value="ISOVALERYL-HOMOSERINE LACTONE SYNTHASE"/>
    <property type="match status" value="1"/>
</dbReference>
<comment type="similarity">
    <text evidence="8 9">Belongs to the autoinducer synthase family.</text>
</comment>
<evidence type="ECO:0000256" key="5">
    <source>
        <dbReference type="ARBA" id="ARBA00022691"/>
    </source>
</evidence>
<protein>
    <recommendedName>
        <fullName evidence="2 9">Acyl-homoserine-lactone synthase</fullName>
        <ecNumber evidence="1 9">2.3.1.184</ecNumber>
    </recommendedName>
    <alternativeName>
        <fullName evidence="9">Autoinducer synthesis protein</fullName>
    </alternativeName>
</protein>
<name>A0A285VWA5_9GAMM</name>
<dbReference type="Gene3D" id="3.40.630.30">
    <property type="match status" value="1"/>
</dbReference>
<evidence type="ECO:0000256" key="1">
    <source>
        <dbReference type="ARBA" id="ARBA00012340"/>
    </source>
</evidence>
<reference evidence="10 11" key="1">
    <citation type="submission" date="2017-08" db="EMBL/GenBank/DDBJ databases">
        <authorList>
            <person name="de Groot N.N."/>
        </authorList>
    </citation>
    <scope>NUCLEOTIDE SEQUENCE [LARGE SCALE GENOMIC DNA]</scope>
    <source>
        <strain evidence="10 11">USBA 855</strain>
    </source>
</reference>
<dbReference type="InterPro" id="IPR018311">
    <property type="entry name" value="Autoind_synth_CS"/>
</dbReference>
<dbReference type="GO" id="GO:0009372">
    <property type="term" value="P:quorum sensing"/>
    <property type="evidence" value="ECO:0007669"/>
    <property type="project" value="UniProtKB-UniRule"/>
</dbReference>
<dbReference type="InterPro" id="IPR016181">
    <property type="entry name" value="Acyl_CoA_acyltransferase"/>
</dbReference>
<sequence>MTNHIETYKGYKASLPFPLMRDMFALRKASFIDRRNWDIDSYLGGQYELDSYDDEDSFYILLAQDRRCTATVRLRPSHCRNFTREQFGFHLPLNGITDMNIWEASRFCINFNMQAHRDRKGLDIRTVSVFHAMVEHGLTYGIDSYEIVIDKAMYRILCRSDWHPTLLNQGTGSQSEATFYCFLPCNVEQLKKLRYIIEKFKTSNNVN</sequence>
<dbReference type="InterPro" id="IPR001690">
    <property type="entry name" value="Autoind_synthase"/>
</dbReference>
<dbReference type="PRINTS" id="PR01549">
    <property type="entry name" value="AUTOINDCRSYN"/>
</dbReference>
<evidence type="ECO:0000256" key="4">
    <source>
        <dbReference type="ARBA" id="ARBA00022679"/>
    </source>
</evidence>